<comment type="caution">
    <text evidence="3">The sequence shown here is derived from an EMBL/GenBank/DDBJ whole genome shotgun (WGS) entry which is preliminary data.</text>
</comment>
<dbReference type="Gene3D" id="1.10.260.40">
    <property type="entry name" value="lambda repressor-like DNA-binding domains"/>
    <property type="match status" value="1"/>
</dbReference>
<name>A0A9Q3YNM3_9GAMM</name>
<feature type="domain" description="HTH cro/C1-type" evidence="2">
    <location>
        <begin position="7"/>
        <end position="61"/>
    </location>
</feature>
<dbReference type="GO" id="GO:0005829">
    <property type="term" value="C:cytosol"/>
    <property type="evidence" value="ECO:0007669"/>
    <property type="project" value="TreeGrafter"/>
</dbReference>
<dbReference type="EMBL" id="JAJGNA010000010">
    <property type="protein sequence ID" value="MCC4308881.1"/>
    <property type="molecule type" value="Genomic_DNA"/>
</dbReference>
<proteinExistence type="predicted"/>
<keyword evidence="4" id="KW-1185">Reference proteome</keyword>
<sequence length="117" mass="13309">MDIGGILKERRQRREETLEEVAYRAGTDAGNLSRIERNRQDVSVQRLGRLCAALEMSLTELFEELEGRTKTPHLRDPAAAFDKETRELISIVSALTPSRRRLLMKIAEDVRDSKGLS</sequence>
<dbReference type="GO" id="GO:0003700">
    <property type="term" value="F:DNA-binding transcription factor activity"/>
    <property type="evidence" value="ECO:0007669"/>
    <property type="project" value="TreeGrafter"/>
</dbReference>
<accession>A0A9Q3YNM3</accession>
<gene>
    <name evidence="3" type="ORF">LL252_09900</name>
</gene>
<evidence type="ECO:0000259" key="2">
    <source>
        <dbReference type="PROSITE" id="PS50943"/>
    </source>
</evidence>
<protein>
    <submittedName>
        <fullName evidence="3">Helix-turn-helix domain-containing protein</fullName>
    </submittedName>
</protein>
<dbReference type="InterPro" id="IPR010982">
    <property type="entry name" value="Lambda_DNA-bd_dom_sf"/>
</dbReference>
<evidence type="ECO:0000313" key="3">
    <source>
        <dbReference type="EMBL" id="MCC4308881.1"/>
    </source>
</evidence>
<dbReference type="InterPro" id="IPR001387">
    <property type="entry name" value="Cro/C1-type_HTH"/>
</dbReference>
<evidence type="ECO:0000313" key="4">
    <source>
        <dbReference type="Proteomes" id="UP001108027"/>
    </source>
</evidence>
<dbReference type="Pfam" id="PF13560">
    <property type="entry name" value="HTH_31"/>
    <property type="match status" value="1"/>
</dbReference>
<dbReference type="RefSeq" id="WP_228233891.1">
    <property type="nucleotide sequence ID" value="NZ_ARXL01000063.1"/>
</dbReference>
<dbReference type="PANTHER" id="PTHR46797">
    <property type="entry name" value="HTH-TYPE TRANSCRIPTIONAL REGULATOR"/>
    <property type="match status" value="1"/>
</dbReference>
<dbReference type="SMART" id="SM00530">
    <property type="entry name" value="HTH_XRE"/>
    <property type="match status" value="1"/>
</dbReference>
<keyword evidence="1" id="KW-0238">DNA-binding</keyword>
<dbReference type="CDD" id="cd00093">
    <property type="entry name" value="HTH_XRE"/>
    <property type="match status" value="1"/>
</dbReference>
<dbReference type="SUPFAM" id="SSF47413">
    <property type="entry name" value="lambda repressor-like DNA-binding domains"/>
    <property type="match status" value="1"/>
</dbReference>
<reference evidence="3" key="1">
    <citation type="submission" date="2021-10" db="EMBL/GenBank/DDBJ databases">
        <title>The diversity and Nitrogen Metabolism of Culturable Nitrate-Utilizing Bacteria Within the Oxygen Minimum Zone of the Changjiang (Yangtze River)Estuary.</title>
        <authorList>
            <person name="Zhang D."/>
            <person name="Zheng J."/>
            <person name="Liu S."/>
            <person name="He W."/>
        </authorList>
    </citation>
    <scope>NUCLEOTIDE SEQUENCE</scope>
    <source>
        <strain evidence="3">FXH-223</strain>
    </source>
</reference>
<organism evidence="3 4">
    <name type="scientific">Alloalcanivorax marinus</name>
    <dbReference type="NCBI Taxonomy" id="1177169"/>
    <lineage>
        <taxon>Bacteria</taxon>
        <taxon>Pseudomonadati</taxon>
        <taxon>Pseudomonadota</taxon>
        <taxon>Gammaproteobacteria</taxon>
        <taxon>Oceanospirillales</taxon>
        <taxon>Alcanivoracaceae</taxon>
        <taxon>Alloalcanivorax</taxon>
    </lineage>
</organism>
<dbReference type="GO" id="GO:0003677">
    <property type="term" value="F:DNA binding"/>
    <property type="evidence" value="ECO:0007669"/>
    <property type="project" value="UniProtKB-KW"/>
</dbReference>
<dbReference type="InterPro" id="IPR050807">
    <property type="entry name" value="TransReg_Diox_bact_type"/>
</dbReference>
<evidence type="ECO:0000256" key="1">
    <source>
        <dbReference type="ARBA" id="ARBA00023125"/>
    </source>
</evidence>
<dbReference type="Proteomes" id="UP001108027">
    <property type="component" value="Unassembled WGS sequence"/>
</dbReference>
<dbReference type="PANTHER" id="PTHR46797:SF1">
    <property type="entry name" value="METHYLPHOSPHONATE SYNTHASE"/>
    <property type="match status" value="1"/>
</dbReference>
<dbReference type="PROSITE" id="PS50943">
    <property type="entry name" value="HTH_CROC1"/>
    <property type="match status" value="1"/>
</dbReference>
<dbReference type="AlphaFoldDB" id="A0A9Q3YNM3"/>